<accession>A0AA36CTX9</accession>
<comment type="caution">
    <text evidence="1">The sequence shown here is derived from an EMBL/GenBank/DDBJ whole genome shotgun (WGS) entry which is preliminary data.</text>
</comment>
<dbReference type="AlphaFoldDB" id="A0AA36CTX9"/>
<sequence length="277" mass="30587">MSEMAFSIENYESDGDFVPAYRCEGKVNLTPVPSFADLVSSTHVERNKEISGMPSAKATSAFPQTSFGNVPERAISLSERVAIKAGLDEDRVEIIKKTPFEQLRTDYESLGLNKNELQKIRSTMQEELLSKWQPGSLVNGLGARGSFGAAGDAGQDAQLLKVCYFLQNLDVQLLTMRQEATEIAKIIAEARDEGSARQEGYDDFVNALRVRLLANQGQISSEKLKLSLQGIVREIETCQSFSYRLRLHAKASLKYTLIIGTSLSAGFVLGRHFLLKA</sequence>
<name>A0AA36CTX9_9BILA</name>
<reference evidence="1" key="1">
    <citation type="submission" date="2023-06" db="EMBL/GenBank/DDBJ databases">
        <authorList>
            <person name="Delattre M."/>
        </authorList>
    </citation>
    <scope>NUCLEOTIDE SEQUENCE</scope>
    <source>
        <strain evidence="1">AF72</strain>
    </source>
</reference>
<evidence type="ECO:0000313" key="2">
    <source>
        <dbReference type="Proteomes" id="UP001177023"/>
    </source>
</evidence>
<dbReference type="Proteomes" id="UP001177023">
    <property type="component" value="Unassembled WGS sequence"/>
</dbReference>
<keyword evidence="2" id="KW-1185">Reference proteome</keyword>
<feature type="non-terminal residue" evidence="1">
    <location>
        <position position="277"/>
    </location>
</feature>
<evidence type="ECO:0000313" key="1">
    <source>
        <dbReference type="EMBL" id="CAJ0574311.1"/>
    </source>
</evidence>
<dbReference type="EMBL" id="CATQJA010002629">
    <property type="protein sequence ID" value="CAJ0574311.1"/>
    <property type="molecule type" value="Genomic_DNA"/>
</dbReference>
<proteinExistence type="predicted"/>
<gene>
    <name evidence="1" type="ORF">MSPICULIGERA_LOCUS12649</name>
</gene>
<organism evidence="1 2">
    <name type="scientific">Mesorhabditis spiculigera</name>
    <dbReference type="NCBI Taxonomy" id="96644"/>
    <lineage>
        <taxon>Eukaryota</taxon>
        <taxon>Metazoa</taxon>
        <taxon>Ecdysozoa</taxon>
        <taxon>Nematoda</taxon>
        <taxon>Chromadorea</taxon>
        <taxon>Rhabditida</taxon>
        <taxon>Rhabditina</taxon>
        <taxon>Rhabditomorpha</taxon>
        <taxon>Rhabditoidea</taxon>
        <taxon>Rhabditidae</taxon>
        <taxon>Mesorhabditinae</taxon>
        <taxon>Mesorhabditis</taxon>
    </lineage>
</organism>
<protein>
    <submittedName>
        <fullName evidence="1">Uncharacterized protein</fullName>
    </submittedName>
</protein>